<dbReference type="AlphaFoldDB" id="A0A915HWK4"/>
<accession>A0A915HWK4</accession>
<organism evidence="1 2">
    <name type="scientific">Romanomermis culicivorax</name>
    <name type="common">Nematode worm</name>
    <dbReference type="NCBI Taxonomy" id="13658"/>
    <lineage>
        <taxon>Eukaryota</taxon>
        <taxon>Metazoa</taxon>
        <taxon>Ecdysozoa</taxon>
        <taxon>Nematoda</taxon>
        <taxon>Enoplea</taxon>
        <taxon>Dorylaimia</taxon>
        <taxon>Mermithida</taxon>
        <taxon>Mermithoidea</taxon>
        <taxon>Mermithidae</taxon>
        <taxon>Romanomermis</taxon>
    </lineage>
</organism>
<protein>
    <submittedName>
        <fullName evidence="2">Uncharacterized protein</fullName>
    </submittedName>
</protein>
<name>A0A915HWK4_ROMCU</name>
<dbReference type="WBParaSite" id="nRc.2.0.1.t05803-RA">
    <property type="protein sequence ID" value="nRc.2.0.1.t05803-RA"/>
    <property type="gene ID" value="nRc.2.0.1.g05803"/>
</dbReference>
<reference evidence="2" key="1">
    <citation type="submission" date="2022-11" db="UniProtKB">
        <authorList>
            <consortium name="WormBaseParasite"/>
        </authorList>
    </citation>
    <scope>IDENTIFICATION</scope>
</reference>
<proteinExistence type="predicted"/>
<evidence type="ECO:0000313" key="2">
    <source>
        <dbReference type="WBParaSite" id="nRc.2.0.1.t05803-RA"/>
    </source>
</evidence>
<sequence>MLVLDGQLEKPYQHVNLAKQHERSLYNTFWPEYKQRFGPCLYQYKQFSERNLLLLLKRFVKTDIVK</sequence>
<evidence type="ECO:0000313" key="1">
    <source>
        <dbReference type="Proteomes" id="UP000887565"/>
    </source>
</evidence>
<dbReference type="Proteomes" id="UP000887565">
    <property type="component" value="Unplaced"/>
</dbReference>
<keyword evidence="1" id="KW-1185">Reference proteome</keyword>